<organism evidence="1 2">
    <name type="scientific">Chryseolinea lacunae</name>
    <dbReference type="NCBI Taxonomy" id="2801331"/>
    <lineage>
        <taxon>Bacteria</taxon>
        <taxon>Pseudomonadati</taxon>
        <taxon>Bacteroidota</taxon>
        <taxon>Cytophagia</taxon>
        <taxon>Cytophagales</taxon>
        <taxon>Fulvivirgaceae</taxon>
        <taxon>Chryseolinea</taxon>
    </lineage>
</organism>
<dbReference type="EMBL" id="JAERRB010000002">
    <property type="protein sequence ID" value="MBL0740939.1"/>
    <property type="molecule type" value="Genomic_DNA"/>
</dbReference>
<gene>
    <name evidence="1" type="ORF">JI741_06890</name>
</gene>
<dbReference type="Pfam" id="PF14026">
    <property type="entry name" value="SCO4226-like"/>
    <property type="match status" value="2"/>
</dbReference>
<reference evidence="1 2" key="1">
    <citation type="submission" date="2021-01" db="EMBL/GenBank/DDBJ databases">
        <title>Chryseolinea sp. Jin1 Genome sequencing and assembly.</title>
        <authorList>
            <person name="Kim I."/>
        </authorList>
    </citation>
    <scope>NUCLEOTIDE SEQUENCE [LARGE SCALE GENOMIC DNA]</scope>
    <source>
        <strain evidence="1 2">Jin1</strain>
    </source>
</reference>
<accession>A0ABS1KNA3</accession>
<dbReference type="RefSeq" id="WP_202008309.1">
    <property type="nucleotide sequence ID" value="NZ_JAERRB010000002.1"/>
</dbReference>
<dbReference type="InterPro" id="IPR025336">
    <property type="entry name" value="SCO4226-like"/>
</dbReference>
<dbReference type="InterPro" id="IPR042557">
    <property type="entry name" value="SCO4226"/>
</dbReference>
<name>A0ABS1KNA3_9BACT</name>
<dbReference type="Gene3D" id="3.30.70.3090">
    <property type="entry name" value="ORF SCO4226, nickel-binding ferredoxin-like monomer"/>
    <property type="match status" value="2"/>
</dbReference>
<dbReference type="PROSITE" id="PS51257">
    <property type="entry name" value="PROKAR_LIPOPROTEIN"/>
    <property type="match status" value="1"/>
</dbReference>
<protein>
    <submittedName>
        <fullName evidence="1">DUF4242 domain-containing protein</fullName>
    </submittedName>
</protein>
<sequence>MKNTTLVFLSLISVLTACDTKVNEPDTTQDRRLYIDVHDLEPGKVTLQDVAGAHQKDLATQGKYGVSFLKYWVDEAKGKVYCLSESPSDSAIYRTHQEAHGLVPDLIAAVSDGEEAPLHPQTPLYFDVHYLGAGNVTAKAVADAHVKDLAVQEKYKTSFINYWVDEKRGIVMCLAEAPDSAAMVATHKEAHGLIPQEVHSVQQGN</sequence>
<dbReference type="Proteomes" id="UP000613030">
    <property type="component" value="Unassembled WGS sequence"/>
</dbReference>
<proteinExistence type="predicted"/>
<comment type="caution">
    <text evidence="1">The sequence shown here is derived from an EMBL/GenBank/DDBJ whole genome shotgun (WGS) entry which is preliminary data.</text>
</comment>
<keyword evidence="2" id="KW-1185">Reference proteome</keyword>
<evidence type="ECO:0000313" key="1">
    <source>
        <dbReference type="EMBL" id="MBL0740939.1"/>
    </source>
</evidence>
<evidence type="ECO:0000313" key="2">
    <source>
        <dbReference type="Proteomes" id="UP000613030"/>
    </source>
</evidence>